<dbReference type="InterPro" id="IPR022039">
    <property type="entry name" value="MKT1_C"/>
</dbReference>
<comment type="caution">
    <text evidence="5">The sequence shown here is derived from an EMBL/GenBank/DDBJ whole genome shotgun (WGS) entry which is preliminary data.</text>
</comment>
<evidence type="ECO:0000259" key="3">
    <source>
        <dbReference type="Pfam" id="PF12246"/>
    </source>
</evidence>
<keyword evidence="1" id="KW-0810">Translation regulation</keyword>
<evidence type="ECO:0000256" key="1">
    <source>
        <dbReference type="ARBA" id="ARBA00022845"/>
    </source>
</evidence>
<sequence length="732" mass="85619">MPIRTLDCHPITQSISDLKDTVIGIDVLHYINSILSNEQNYQNWLITFGDELPIFIKNRIINDSNEFIKNGIKPIFVFPGLKSVSQFIYSEQPEFTPYEKYLQSIWGNNNSNNNNNNNNNNTFTNITSFNDLSLIRSLTDDLTILFRDNNLDFIISPFLQYNQLYYMLKSNIINCIYSSNEMLLFEDLDNFIIDLDFTNKSFRYLSINQILNDFQISFNQFKNISMSIGNIIQPLMLVENNYNFRNLIKSDIYSMLSNQSNKIDLLINGIATLNYCPVLKIDGRVELINVKNSTTLLFDKKDDNKFDITKGDVKSIYETLNNDQIPENLNNLFCSRLPEEIYFYQSIGLNIFKIFESILHKNYIERLPLDMLYDSIYGKIVTGHQSMKIKELSLYLISLKLNRFYQNQKISLKSYYQNKSLPTTKSLDFKLSLPKDLTTLFVRHSTAKSFDLTTIIKNLNNSFLNECSYPSKEVFNLKIYSNHEILSTSLLRTLYDYKFIELNNSDNNSFILSKWGQSLLNFSIKNNLDIEITLLISIFLQRFNDIKIDELFKSSFDKQFDKKELSLIIKFTTFFKPLINPIKNDFKFNQSSILSPSQDLLHFRSIVEVMKHEIKDLITIHLINILLENRSDLDKFSRTNKDWTILSSELPFKSSISSTIYSSFIRDVLSNENKEAIFEKYNNEVFKNTKKVYNEIIKFLKTVCLLAESFDELLKPELINSFKSMNVLLNSL</sequence>
<feature type="domain" description="Post-transcriptional regulator MKT1 C-terminal" evidence="3">
    <location>
        <begin position="498"/>
        <end position="726"/>
    </location>
</feature>
<evidence type="ECO:0000256" key="2">
    <source>
        <dbReference type="ARBA" id="ARBA00024023"/>
    </source>
</evidence>
<dbReference type="SUPFAM" id="SSF88723">
    <property type="entry name" value="PIN domain-like"/>
    <property type="match status" value="1"/>
</dbReference>
<dbReference type="InterPro" id="IPR022040">
    <property type="entry name" value="MKT1_N"/>
</dbReference>
<proteinExistence type="inferred from homology"/>
<dbReference type="Pfam" id="PF12246">
    <property type="entry name" value="MKT1_C"/>
    <property type="match status" value="1"/>
</dbReference>
<dbReference type="GO" id="GO:0006417">
    <property type="term" value="P:regulation of translation"/>
    <property type="evidence" value="ECO:0007669"/>
    <property type="project" value="UniProtKB-KW"/>
</dbReference>
<evidence type="ECO:0000259" key="4">
    <source>
        <dbReference type="Pfam" id="PF12247"/>
    </source>
</evidence>
<protein>
    <submittedName>
        <fullName evidence="5">Mkt1 protein</fullName>
    </submittedName>
</protein>
<organism evidence="5 6">
    <name type="scientific">Pichia kluyveri</name>
    <name type="common">Yeast</name>
    <dbReference type="NCBI Taxonomy" id="36015"/>
    <lineage>
        <taxon>Eukaryota</taxon>
        <taxon>Fungi</taxon>
        <taxon>Dikarya</taxon>
        <taxon>Ascomycota</taxon>
        <taxon>Saccharomycotina</taxon>
        <taxon>Pichiomycetes</taxon>
        <taxon>Pichiales</taxon>
        <taxon>Pichiaceae</taxon>
        <taxon>Pichia</taxon>
    </lineage>
</organism>
<dbReference type="Gene3D" id="3.40.50.1010">
    <property type="entry name" value="5'-nuclease"/>
    <property type="match status" value="1"/>
</dbReference>
<dbReference type="Pfam" id="PF12247">
    <property type="entry name" value="MKT1_N"/>
    <property type="match status" value="1"/>
</dbReference>
<dbReference type="AlphaFoldDB" id="A0AAV5R413"/>
<comment type="similarity">
    <text evidence="2">Belongs to the XPG/RAD2 endonuclease family.</text>
</comment>
<accession>A0AAV5R413</accession>
<gene>
    <name evidence="5" type="ORF">DAPK24_025950</name>
</gene>
<reference evidence="5 6" key="1">
    <citation type="journal article" date="2023" name="Elife">
        <title>Identification of key yeast species and microbe-microbe interactions impacting larval growth of Drosophila in the wild.</title>
        <authorList>
            <person name="Mure A."/>
            <person name="Sugiura Y."/>
            <person name="Maeda R."/>
            <person name="Honda K."/>
            <person name="Sakurai N."/>
            <person name="Takahashi Y."/>
            <person name="Watada M."/>
            <person name="Katoh T."/>
            <person name="Gotoh A."/>
            <person name="Gotoh Y."/>
            <person name="Taniguchi I."/>
            <person name="Nakamura K."/>
            <person name="Hayashi T."/>
            <person name="Katayama T."/>
            <person name="Uemura T."/>
            <person name="Hattori Y."/>
        </authorList>
    </citation>
    <scope>NUCLEOTIDE SEQUENCE [LARGE SCALE GENOMIC DNA]</scope>
    <source>
        <strain evidence="5 6">PK-24</strain>
    </source>
</reference>
<name>A0AAV5R413_PICKL</name>
<dbReference type="Proteomes" id="UP001378960">
    <property type="component" value="Unassembled WGS sequence"/>
</dbReference>
<evidence type="ECO:0000313" key="5">
    <source>
        <dbReference type="EMBL" id="GMM46020.1"/>
    </source>
</evidence>
<feature type="domain" description="Post-transcriptional regulator MKT1 N-terminal" evidence="4">
    <location>
        <begin position="326"/>
        <end position="416"/>
    </location>
</feature>
<keyword evidence="6" id="KW-1185">Reference proteome</keyword>
<evidence type="ECO:0000313" key="6">
    <source>
        <dbReference type="Proteomes" id="UP001378960"/>
    </source>
</evidence>
<dbReference type="EMBL" id="BTGB01000003">
    <property type="protein sequence ID" value="GMM46020.1"/>
    <property type="molecule type" value="Genomic_DNA"/>
</dbReference>
<dbReference type="InterPro" id="IPR029060">
    <property type="entry name" value="PIN-like_dom_sf"/>
</dbReference>